<reference evidence="2" key="1">
    <citation type="submission" date="2015-12" db="EMBL/GenBank/DDBJ databases">
        <title>De novo transcriptome assembly of four potential Pierce s Disease insect vectors from Arizona vineyards.</title>
        <authorList>
            <person name="Tassone E.E."/>
        </authorList>
    </citation>
    <scope>NUCLEOTIDE SEQUENCE</scope>
</reference>
<protein>
    <submittedName>
        <fullName evidence="2">Uncharacterized protein</fullName>
    </submittedName>
</protein>
<organism evidence="2">
    <name type="scientific">Clastoptera arizonana</name>
    <name type="common">Arizona spittle bug</name>
    <dbReference type="NCBI Taxonomy" id="38151"/>
    <lineage>
        <taxon>Eukaryota</taxon>
        <taxon>Metazoa</taxon>
        <taxon>Ecdysozoa</taxon>
        <taxon>Arthropoda</taxon>
        <taxon>Hexapoda</taxon>
        <taxon>Insecta</taxon>
        <taxon>Pterygota</taxon>
        <taxon>Neoptera</taxon>
        <taxon>Paraneoptera</taxon>
        <taxon>Hemiptera</taxon>
        <taxon>Auchenorrhyncha</taxon>
        <taxon>Cercopoidea</taxon>
        <taxon>Clastopteridae</taxon>
        <taxon>Clastoptera</taxon>
    </lineage>
</organism>
<proteinExistence type="predicted"/>
<accession>A0A1B6DKA5</accession>
<feature type="non-terminal residue" evidence="2">
    <location>
        <position position="1"/>
    </location>
</feature>
<evidence type="ECO:0000313" key="2">
    <source>
        <dbReference type="EMBL" id="JAS26082.1"/>
    </source>
</evidence>
<sequence>NMKSMVPKTFQNECQPNITFPENNQVAEPDTTMTKLSELDGLMKTLKQSVANQEKYKTMDFYSMMREEMKGLNSFLDTGEKGSTPQELSCFPSAKGFAHVYPKLATANVQKCIATGGTIPTNSEIGNLEKSLKERSLKEGAKKSVLDCAVKPSNFFSPANLRTCLTNSRTDYARFLDGVADRVNLMQTDTSFYQTNAERCICQAKTDVSRMGRKEGEKVAECLTKVHQIKVTYPAGSCVLNTCSGQ</sequence>
<name>A0A1B6DKA5_9HEMI</name>
<dbReference type="AlphaFoldDB" id="A0A1B6DKA5"/>
<gene>
    <name evidence="2" type="ORF">g.18087</name>
    <name evidence="1" type="ORF">g.18089</name>
</gene>
<dbReference type="EMBL" id="GEDC01011216">
    <property type="protein sequence ID" value="JAS26082.1"/>
    <property type="molecule type" value="Transcribed_RNA"/>
</dbReference>
<dbReference type="EMBL" id="GEDC01013032">
    <property type="protein sequence ID" value="JAS24266.1"/>
    <property type="molecule type" value="Transcribed_RNA"/>
</dbReference>
<evidence type="ECO:0000313" key="1">
    <source>
        <dbReference type="EMBL" id="JAS24266.1"/>
    </source>
</evidence>